<dbReference type="EMBL" id="FNTD01000004">
    <property type="protein sequence ID" value="SEC03024.1"/>
    <property type="molecule type" value="Genomic_DNA"/>
</dbReference>
<dbReference type="RefSeq" id="WP_074990929.1">
    <property type="nucleotide sequence ID" value="NZ_FNTD01000004.1"/>
</dbReference>
<evidence type="ECO:0000313" key="2">
    <source>
        <dbReference type="Proteomes" id="UP000182375"/>
    </source>
</evidence>
<dbReference type="GeneID" id="95510249"/>
<dbReference type="Proteomes" id="UP000182375">
    <property type="component" value="Unassembled WGS sequence"/>
</dbReference>
<name>A0A1H4P6Y2_9ACTN</name>
<evidence type="ECO:0000313" key="1">
    <source>
        <dbReference type="EMBL" id="SEC03024.1"/>
    </source>
</evidence>
<reference evidence="1 2" key="1">
    <citation type="submission" date="2016-10" db="EMBL/GenBank/DDBJ databases">
        <authorList>
            <person name="de Groot N.N."/>
        </authorList>
    </citation>
    <scope>NUCLEOTIDE SEQUENCE [LARGE SCALE GENOMIC DNA]</scope>
    <source>
        <strain evidence="1 2">DSM 40306</strain>
    </source>
</reference>
<accession>A0A1H4P6Y2</accession>
<gene>
    <name evidence="1" type="ORF">SAMN04490357_1004</name>
</gene>
<organism evidence="1 2">
    <name type="scientific">Streptomyces misionensis</name>
    <dbReference type="NCBI Taxonomy" id="67331"/>
    <lineage>
        <taxon>Bacteria</taxon>
        <taxon>Bacillati</taxon>
        <taxon>Actinomycetota</taxon>
        <taxon>Actinomycetes</taxon>
        <taxon>Kitasatosporales</taxon>
        <taxon>Streptomycetaceae</taxon>
        <taxon>Streptomyces</taxon>
    </lineage>
</organism>
<proteinExistence type="predicted"/>
<dbReference type="AlphaFoldDB" id="A0A1H4P6Y2"/>
<dbReference type="STRING" id="67331.SAMN04490357_1004"/>
<sequence>MTQLDLDAIETRANAATRCPEAVVNGRQDGQHTWTGSLTHLRCELCGFTRPRGERAEEATVMAAEIRRLRAQAREYGELAARRESELIALRAKLAREERAHGETIDERDHFHDMADKLAYAVAPEEVIGEHSSMNCPWENALDLITPMAEVEKLREELERQTALAEQGARANRELSRVRAVVAAVIAEHEKGEHNGLAICLHCAQLMFPPPETGIWSESAYPCATLRALGITEDPAVEAHVVADDSDDRGRTA</sequence>
<protein>
    <submittedName>
        <fullName evidence="1">Uncharacterized protein</fullName>
    </submittedName>
</protein>